<sequence length="232" mass="26562">MPESGPRPDIAGAESEQNKQTAKAWLLANHDKIPLDVMKTLLEGIGVTLLTPIAEQKSEDLPTVPSPEKKDLLNPQIQRSLDFFESIKTQILSSDLPPEMKTRFNNSPIDETLKRMEKLTEEEMKNGYLLYGTVEQMVLTLLKFLDARGVHQFLIPNIWEKLKTFVQKEFNTEIIYPERGTPYNNNTFDMAAADYDSDFEKRRDTPILSVEFPGYRYPNSQIVKAQVIVQRG</sequence>
<dbReference type="AlphaFoldDB" id="A0A1F7W5T2"/>
<dbReference type="STRING" id="1802421.A2318_01445"/>
<dbReference type="EMBL" id="MGFD01000031">
    <property type="protein sequence ID" value="OGL98161.1"/>
    <property type="molecule type" value="Genomic_DNA"/>
</dbReference>
<protein>
    <recommendedName>
        <fullName evidence="3">Nucleotide exchange factor GrpE</fullName>
    </recommendedName>
</protein>
<reference evidence="1 2" key="1">
    <citation type="journal article" date="2016" name="Nat. Commun.">
        <title>Thousands of microbial genomes shed light on interconnected biogeochemical processes in an aquifer system.</title>
        <authorList>
            <person name="Anantharaman K."/>
            <person name="Brown C.T."/>
            <person name="Hug L.A."/>
            <person name="Sharon I."/>
            <person name="Castelle C.J."/>
            <person name="Probst A.J."/>
            <person name="Thomas B.C."/>
            <person name="Singh A."/>
            <person name="Wilkins M.J."/>
            <person name="Karaoz U."/>
            <person name="Brodie E.L."/>
            <person name="Williams K.H."/>
            <person name="Hubbard S.S."/>
            <person name="Banfield J.F."/>
        </authorList>
    </citation>
    <scope>NUCLEOTIDE SEQUENCE [LARGE SCALE GENOMIC DNA]</scope>
</reference>
<comment type="caution">
    <text evidence="1">The sequence shown here is derived from an EMBL/GenBank/DDBJ whole genome shotgun (WGS) entry which is preliminary data.</text>
</comment>
<dbReference type="Proteomes" id="UP000177331">
    <property type="component" value="Unassembled WGS sequence"/>
</dbReference>
<evidence type="ECO:0000313" key="1">
    <source>
        <dbReference type="EMBL" id="OGL98161.1"/>
    </source>
</evidence>
<name>A0A1F7W5T2_9BACT</name>
<evidence type="ECO:0008006" key="3">
    <source>
        <dbReference type="Google" id="ProtNLM"/>
    </source>
</evidence>
<organism evidence="1 2">
    <name type="scientific">Candidatus Uhrbacteria bacterium RIFOXYB2_FULL_45_11</name>
    <dbReference type="NCBI Taxonomy" id="1802421"/>
    <lineage>
        <taxon>Bacteria</taxon>
        <taxon>Candidatus Uhriibacteriota</taxon>
    </lineage>
</organism>
<accession>A0A1F7W5T2</accession>
<gene>
    <name evidence="1" type="ORF">A2318_01445</name>
</gene>
<proteinExistence type="predicted"/>
<evidence type="ECO:0000313" key="2">
    <source>
        <dbReference type="Proteomes" id="UP000177331"/>
    </source>
</evidence>